<protein>
    <submittedName>
        <fullName evidence="3">Zinc finger, C2H2-type</fullName>
    </submittedName>
</protein>
<feature type="compositionally biased region" description="Polar residues" evidence="1">
    <location>
        <begin position="553"/>
        <end position="570"/>
    </location>
</feature>
<feature type="compositionally biased region" description="Low complexity" evidence="1">
    <location>
        <begin position="347"/>
        <end position="363"/>
    </location>
</feature>
<keyword evidence="4" id="KW-1185">Reference proteome</keyword>
<reference evidence="3 4" key="1">
    <citation type="journal article" date="2014" name="Nat. Commun.">
        <title>Multiple recent horizontal transfers of a large genomic region in cheese making fungi.</title>
        <authorList>
            <person name="Cheeseman K."/>
            <person name="Ropars J."/>
            <person name="Renault P."/>
            <person name="Dupont J."/>
            <person name="Gouzy J."/>
            <person name="Branca A."/>
            <person name="Abraham A.L."/>
            <person name="Ceppi M."/>
            <person name="Conseiller E."/>
            <person name="Debuchy R."/>
            <person name="Malagnac F."/>
            <person name="Goarin A."/>
            <person name="Silar P."/>
            <person name="Lacoste S."/>
            <person name="Sallet E."/>
            <person name="Bensimon A."/>
            <person name="Giraud T."/>
            <person name="Brygoo Y."/>
        </authorList>
    </citation>
    <scope>NUCLEOTIDE SEQUENCE [LARGE SCALE GENOMIC DNA]</scope>
    <source>
        <strain evidence="4">FM 013</strain>
    </source>
</reference>
<feature type="compositionally biased region" description="Polar residues" evidence="1">
    <location>
        <begin position="320"/>
        <end position="330"/>
    </location>
</feature>
<feature type="compositionally biased region" description="Pro residues" evidence="1">
    <location>
        <begin position="730"/>
        <end position="742"/>
    </location>
</feature>
<feature type="compositionally biased region" description="Pro residues" evidence="1">
    <location>
        <begin position="843"/>
        <end position="854"/>
    </location>
</feature>
<accession>A0A0G4P878</accession>
<name>A0A0G4P878_PENC3</name>
<feature type="compositionally biased region" description="Polar residues" evidence="1">
    <location>
        <begin position="488"/>
        <end position="520"/>
    </location>
</feature>
<evidence type="ECO:0000259" key="2">
    <source>
        <dbReference type="PROSITE" id="PS00028"/>
    </source>
</evidence>
<feature type="compositionally biased region" description="Polar residues" evidence="1">
    <location>
        <begin position="808"/>
        <end position="820"/>
    </location>
</feature>
<sequence>MSSGGMDGFDWLQSFLPADSQPDHDPNPNNEAYQTHPALHDAEEVARAAVMHQQAHDSYSFMRSTDPGTNHALNPSQVYSQASGGQHGGNKHQQPSNTEFNNPPSGHSAYPTDRSHNINRQPNSPVPSQQHLNAQRGEGMDPAPYPWRISNSTPNYPDAYQSTQRAHETARPTVPAQRTNQPMARAVPTSQTSYQGYSATLNQNSQMSTQPYMEQGVAAQVQRTRTPAASQSNFYGHSTIPSHNAQRPPHPTTAQGTRPTPPVQRTHTPVARPQTSQSPYQSHSPTSAENTQLQSVSAAAQRPWPGPPVQRKHTPVARAQASQSPYQNHSAVPARNVQRSSHPNAPPSSYSSTNSQSSTPLASPKGFNTSAARNTLEPHQSVTPAKSTQEPSNPRTQNPATNSTRPSHIPPGPSFHNQDRVPSTVPTAPHRVHSPATSHPVSTRSPSLSLVSSAPTSASASAPPAPLTQTTIVLHQLDKGWTQEKEGTQGNAAPTSSYQAPNQESQQLPISQPNGQSTPVVPSAYASPTAPAASRLGPSYNASNAPGPRRGTFSDSAVAQQPAAVNTQSRDYPLSGPLHHQHKRLVPTTENSMPPAKVRRLDNGKTQTMTLQNDPSASSSVLGAQVSTEYARARGSGKFLKNRVDLVQPIRWSDTLPKVTYDPATIARDVLIAAAKHPTEKHLNHHLEPLRRNFTKIDYLANLATFRWDLVDVKQPETHVDRVPLVHAPHMPPLQPPHPQPPQAARHSVSRDPTVTPNHVVSRDYVPMPPRDTPPNRQVAMPERIDARAPPGGLSPWGTLPFKPPTYHSPQRIFSSSNLPSGLPRIDSVPASPKFPSHQSVPLPTPPPPQPPARPQQRRPSTTNSPAPPKPPPATKQPTPKSTKSNTKPKPQGQTVKSQPDSGQAVKSPETKRPPQPLVVIPNSPVKMTTKRRPGRPSKNAATNNAATNIEVAIHREQPVHYQIFPCKWEECTAELHNIESIRAHLIKVHIPHFLVCKWQDCDNKTPMAAADMFTHLSSEHVSKMAWELGDGPTVPVTAENQSNHPSVLGARSARKGTMVLPVDEHQVKAFSKAHGKSTEKNKAQALLEAGQHWKQQIGPEMDWSDRRLSTPARQSKVHCGEMAFVGEN</sequence>
<dbReference type="InterPro" id="IPR013087">
    <property type="entry name" value="Znf_C2H2_type"/>
</dbReference>
<dbReference type="AlphaFoldDB" id="A0A0G4P878"/>
<dbReference type="Proteomes" id="UP000053732">
    <property type="component" value="Unassembled WGS sequence"/>
</dbReference>
<proteinExistence type="predicted"/>
<dbReference type="EMBL" id="HG793140">
    <property type="protein sequence ID" value="CRL22510.1"/>
    <property type="molecule type" value="Genomic_DNA"/>
</dbReference>
<feature type="region of interest" description="Disordered" evidence="1">
    <location>
        <begin position="483"/>
        <end position="581"/>
    </location>
</feature>
<feature type="region of interest" description="Disordered" evidence="1">
    <location>
        <begin position="1"/>
        <end position="34"/>
    </location>
</feature>
<feature type="compositionally biased region" description="Low complexity" evidence="1">
    <location>
        <begin position="876"/>
        <end position="892"/>
    </location>
</feature>
<feature type="compositionally biased region" description="Polar residues" evidence="1">
    <location>
        <begin position="91"/>
        <end position="105"/>
    </location>
</feature>
<feature type="compositionally biased region" description="Polar residues" evidence="1">
    <location>
        <begin position="176"/>
        <end position="189"/>
    </location>
</feature>
<feature type="compositionally biased region" description="Polar residues" evidence="1">
    <location>
        <begin position="893"/>
        <end position="902"/>
    </location>
</feature>
<feature type="compositionally biased region" description="Polar residues" evidence="1">
    <location>
        <begin position="61"/>
        <end position="84"/>
    </location>
</feature>
<feature type="compositionally biased region" description="Pro residues" evidence="1">
    <location>
        <begin position="866"/>
        <end position="875"/>
    </location>
</feature>
<feature type="compositionally biased region" description="Polar residues" evidence="1">
    <location>
        <begin position="222"/>
        <end position="245"/>
    </location>
</feature>
<feature type="compositionally biased region" description="Polar residues" evidence="1">
    <location>
        <begin position="118"/>
        <end position="133"/>
    </location>
</feature>
<evidence type="ECO:0000313" key="4">
    <source>
        <dbReference type="Proteomes" id="UP000053732"/>
    </source>
</evidence>
<feature type="region of interest" description="Disordered" evidence="1">
    <location>
        <begin position="222"/>
        <end position="467"/>
    </location>
</feature>
<feature type="domain" description="C2H2-type" evidence="2">
    <location>
        <begin position="967"/>
        <end position="990"/>
    </location>
</feature>
<feature type="region of interest" description="Disordered" evidence="1">
    <location>
        <begin position="729"/>
        <end position="944"/>
    </location>
</feature>
<feature type="region of interest" description="Disordered" evidence="1">
    <location>
        <begin position="51"/>
        <end position="189"/>
    </location>
</feature>
<feature type="compositionally biased region" description="Polar residues" evidence="1">
    <location>
        <begin position="252"/>
        <end position="298"/>
    </location>
</feature>
<feature type="compositionally biased region" description="Low complexity" evidence="1">
    <location>
        <begin position="442"/>
        <end position="467"/>
    </location>
</feature>
<feature type="compositionally biased region" description="Low complexity" evidence="1">
    <location>
        <begin position="522"/>
        <end position="534"/>
    </location>
</feature>
<feature type="compositionally biased region" description="Polar residues" evidence="1">
    <location>
        <begin position="149"/>
        <end position="164"/>
    </location>
</feature>
<evidence type="ECO:0000256" key="1">
    <source>
        <dbReference type="SAM" id="MobiDB-lite"/>
    </source>
</evidence>
<dbReference type="PRINTS" id="PR01217">
    <property type="entry name" value="PRICHEXTENSN"/>
</dbReference>
<dbReference type="PROSITE" id="PS00028">
    <property type="entry name" value="ZINC_FINGER_C2H2_1"/>
    <property type="match status" value="1"/>
</dbReference>
<evidence type="ECO:0000313" key="3">
    <source>
        <dbReference type="EMBL" id="CRL22510.1"/>
    </source>
</evidence>
<feature type="compositionally biased region" description="Polar residues" evidence="1">
    <location>
        <begin position="366"/>
        <end position="406"/>
    </location>
</feature>
<organism evidence="3 4">
    <name type="scientific">Penicillium camemberti (strain FM 013)</name>
    <dbReference type="NCBI Taxonomy" id="1429867"/>
    <lineage>
        <taxon>Eukaryota</taxon>
        <taxon>Fungi</taxon>
        <taxon>Dikarya</taxon>
        <taxon>Ascomycota</taxon>
        <taxon>Pezizomycotina</taxon>
        <taxon>Eurotiomycetes</taxon>
        <taxon>Eurotiomycetidae</taxon>
        <taxon>Eurotiales</taxon>
        <taxon>Aspergillaceae</taxon>
        <taxon>Penicillium</taxon>
    </lineage>
</organism>
<gene>
    <name evidence="3" type="ORF">PCAMFM013_S007g000491</name>
</gene>